<dbReference type="PANTHER" id="PTHR11319:SF35">
    <property type="entry name" value="OUTER MEMBRANE PROTEIN PMPC-RELATED"/>
    <property type="match status" value="1"/>
</dbReference>
<keyword evidence="3" id="KW-1185">Reference proteome</keyword>
<protein>
    <recommendedName>
        <fullName evidence="4">Transmembrane protein</fullName>
    </recommendedName>
</protein>
<feature type="transmembrane region" description="Helical" evidence="1">
    <location>
        <begin position="451"/>
        <end position="472"/>
    </location>
</feature>
<accession>A0A078B8G6</accession>
<feature type="transmembrane region" description="Helical" evidence="1">
    <location>
        <begin position="511"/>
        <end position="539"/>
    </location>
</feature>
<feature type="transmembrane region" description="Helical" evidence="1">
    <location>
        <begin position="398"/>
        <end position="419"/>
    </location>
</feature>
<dbReference type="EMBL" id="CCKQ01017927">
    <property type="protein sequence ID" value="CDW89848.1"/>
    <property type="molecule type" value="Genomic_DNA"/>
</dbReference>
<evidence type="ECO:0000313" key="2">
    <source>
        <dbReference type="EMBL" id="CDW89848.1"/>
    </source>
</evidence>
<evidence type="ECO:0000313" key="3">
    <source>
        <dbReference type="Proteomes" id="UP000039865"/>
    </source>
</evidence>
<dbReference type="OMA" id="NNIMENQ"/>
<feature type="transmembrane region" description="Helical" evidence="1">
    <location>
        <begin position="551"/>
        <end position="577"/>
    </location>
</feature>
<dbReference type="Proteomes" id="UP000039865">
    <property type="component" value="Unassembled WGS sequence"/>
</dbReference>
<evidence type="ECO:0008006" key="4">
    <source>
        <dbReference type="Google" id="ProtNLM"/>
    </source>
</evidence>
<keyword evidence="1" id="KW-0812">Transmembrane</keyword>
<dbReference type="OrthoDB" id="294016at2759"/>
<dbReference type="InParanoid" id="A0A078B8G6"/>
<reference evidence="2 3" key="1">
    <citation type="submission" date="2014-06" db="EMBL/GenBank/DDBJ databases">
        <authorList>
            <person name="Swart Estienne"/>
        </authorList>
    </citation>
    <scope>NUCLEOTIDE SEQUENCE [LARGE SCALE GENOMIC DNA]</scope>
    <source>
        <strain evidence="2 3">130c</strain>
    </source>
</reference>
<sequence length="689" mass="77905">MNLTDSHFSSGINYNQVGLVLNSVDSNININGSSFQELNSVSASAILHKSSFEEMVVYNLSIISSNFSDCYARDKGGFISSDSSNMLIRQSNLQNGKAEQIGGAIYLKCSRSSSLNNYFTNNKAIYGNDIASYSYKLKILNTDISFLRNLASGGLLKANSLKLGLFDQDEQLVNLDNSSSLQLSSGSESLSIKAFTLNGINQERIKLFEPRFDSTLIIDIKFRECLTGEVLIQNKCQFCTRGTYSLSINDITCNSCPAKMRCDGGSVIQVDKNYWRSSQNTTTIFQCPKVGVCQQVCQSFNFSEEATTQSAFQGIKENCALSAPNILMEITMLEVVSMLTHQKAQQKQSLNPFDAHPYKLLLDSNDEYFSIGGQGFSQVLSFECFLKSSGLDSTIKQVYLFVILNGILPIILSNSFSLFSCVQMDDGKQYLRSDMSIECWTQEHKNFSLPISLPFILVWAICFPVFITLQLMRNRKSLSEAKLIKQYGLFYSGLNDKNFYWELAYVNGKKLIFISFSSVLSTFDPFYRISILIGGIIFIDTDSDKNENFQVAMLVFILASNILFVSYWMSCFLRIIIKNNIAFIKKRLGIMKFYKTKNNTELKQLHALRANEKQGKQKVKVKIGNMSYKDLYDQQQNNGNFHQSQYEQLNDLSSTTVRDYQQSIDHPTTIGNKIQSVRELNTFEVTNYH</sequence>
<gene>
    <name evidence="2" type="primary">Contig6448.g303</name>
    <name evidence="2" type="ORF">STYLEM_18987</name>
</gene>
<dbReference type="AlphaFoldDB" id="A0A078B8G6"/>
<keyword evidence="1" id="KW-0472">Membrane</keyword>
<keyword evidence="1" id="KW-1133">Transmembrane helix</keyword>
<dbReference type="PANTHER" id="PTHR11319">
    <property type="entry name" value="G PROTEIN-COUPLED RECEPTOR-RELATED"/>
    <property type="match status" value="1"/>
</dbReference>
<proteinExistence type="predicted"/>
<organism evidence="2 3">
    <name type="scientific">Stylonychia lemnae</name>
    <name type="common">Ciliate</name>
    <dbReference type="NCBI Taxonomy" id="5949"/>
    <lineage>
        <taxon>Eukaryota</taxon>
        <taxon>Sar</taxon>
        <taxon>Alveolata</taxon>
        <taxon>Ciliophora</taxon>
        <taxon>Intramacronucleata</taxon>
        <taxon>Spirotrichea</taxon>
        <taxon>Stichotrichia</taxon>
        <taxon>Sporadotrichida</taxon>
        <taxon>Oxytrichidae</taxon>
        <taxon>Stylonychinae</taxon>
        <taxon>Stylonychia</taxon>
    </lineage>
</organism>
<evidence type="ECO:0000256" key="1">
    <source>
        <dbReference type="SAM" id="Phobius"/>
    </source>
</evidence>
<name>A0A078B8G6_STYLE</name>